<evidence type="ECO:0000256" key="1">
    <source>
        <dbReference type="SAM" id="MobiDB-lite"/>
    </source>
</evidence>
<feature type="region of interest" description="Disordered" evidence="1">
    <location>
        <begin position="568"/>
        <end position="593"/>
    </location>
</feature>
<dbReference type="Pfam" id="PF23391">
    <property type="entry name" value="DUF7100"/>
    <property type="match status" value="1"/>
</dbReference>
<reference evidence="6" key="1">
    <citation type="journal article" date="2014" name="Genome Announc.">
        <title>Genome sequence and annotation of Acremonium chrysogenum, producer of the beta-lactam antibiotic cephalosporin C.</title>
        <authorList>
            <person name="Terfehr D."/>
            <person name="Dahlmann T.A."/>
            <person name="Specht T."/>
            <person name="Zadra I."/>
            <person name="Kuernsteiner H."/>
            <person name="Kueck U."/>
        </authorList>
    </citation>
    <scope>NUCLEOTIDE SEQUENCE [LARGE SCALE GENOMIC DNA]</scope>
    <source>
        <strain evidence="6">ATCC 11550 / CBS 779.69 / DSM 880 / IAM 14645 / JCM 23072 / IMI 49137</strain>
    </source>
</reference>
<dbReference type="InterPro" id="IPR055525">
    <property type="entry name" value="DUF7099"/>
</dbReference>
<dbReference type="OrthoDB" id="5321461at2759"/>
<evidence type="ECO:0000313" key="5">
    <source>
        <dbReference type="EMBL" id="KFH44647.1"/>
    </source>
</evidence>
<accession>A0A086T5L5</accession>
<proteinExistence type="predicted"/>
<evidence type="ECO:0000259" key="4">
    <source>
        <dbReference type="Pfam" id="PF23392"/>
    </source>
</evidence>
<dbReference type="SUPFAM" id="SSF82171">
    <property type="entry name" value="DPP6 N-terminal domain-like"/>
    <property type="match status" value="1"/>
</dbReference>
<protein>
    <submittedName>
        <fullName evidence="5">Uncharacterized protein</fullName>
    </submittedName>
</protein>
<sequence>MATPAPSSLFNRLANVWRDLSLRSDIDDILLELLGRFALEKVYAEGSGSSSKHAYQRLVISLLTQLNAIFYLQRLTLPADTVHVVGRYLGLLASWEVTVRTVELLLHVVADARDALWDCRVLRDKYLAEFLLSALRLLTLHPRPVPGQRARRERFARLHKALEQVFDRYPGDKSLLLLVARDVTSQLCADPDALALPPRLRYELPNLTSELYPLPECLSSQYISELVPTGRDGGGLSDSSNWLYEFLTLRDMSHFIVGASIQYAANQETRDVRLQSSSARSRNAVLRALNALRLPAHLPKPELVAAFNSIFRIILPDTLDLSSPSPASSSSSAPEDFPLSPAATTAPDSVDIEDVELDALDALGARLTERQIIHRVSDGEMMHGMSQVIREIVVQDNPGGHQHVGASRPNLHVLNCPECHLVGGAQLRAHDIQIPSNLDGRSCILNPGSTCPVCGNTVSLAREVTLARRTWEMLRPLETDAEAINVERHLPAQFDMLPLMPETDDHLLSPVVSYPRGTSPHHHQALLLQDQSIPTTTESSSPGILSPSPSHIRPNRGRLLSETSTYIEPPDRSISFQQDLTHSQTSPGAYVEKKTESYDVLARRKSEAITTGEKPKSRWGMRLPFSSTKKDKDRPATANTTSAVAAAITSGDSSSLSSGAQETQKLEEIPLTSLLASAGSKSRGKGSRVIHTSLSQNSTLALFWSQLSLMVWDLGTSPPTMRRAISTESTCILAAVARTHVAYILGTRDQKLTLRVVNLTQPSTLVVEYRMPSSPWCRSIAIDRNENYVAVGFEESVVRFFKTTTAAAGGPNTATPNTTSTSTVGVEHPREDRLHASLHDDCRRCPSVETLSFSHDGLALLASTRSHKTGYIQLYIWRFPFVSFHELTSCRYHVPLHESEDNGTTAALLQSGSDSADGNLVCITTWTQSGTPVLVQPRSGHKSPIRSDGQPTGGKQGRVGNRIQCAAFSHSGRELALVNDKGHLYQISHVNSSPLDIRRIATSKELTARSPWFSMGFMEMGGDEHAIVMAWADAGKGTGWVKKISIVSRSKQTAPGVVYDIGTRPDPPKLPQLIPTSATVGQAGDIRPVQQTEPAELAAEHVVRELAASSPGDEEGGATLGSAPGLLQYKR</sequence>
<dbReference type="EMBL" id="JPKY01000045">
    <property type="protein sequence ID" value="KFH44647.1"/>
    <property type="molecule type" value="Genomic_DNA"/>
</dbReference>
<dbReference type="InterPro" id="IPR055526">
    <property type="entry name" value="DUF7100"/>
</dbReference>
<feature type="region of interest" description="Disordered" evidence="1">
    <location>
        <begin position="933"/>
        <end position="958"/>
    </location>
</feature>
<evidence type="ECO:0000313" key="6">
    <source>
        <dbReference type="Proteomes" id="UP000029964"/>
    </source>
</evidence>
<feature type="region of interest" description="Disordered" evidence="1">
    <location>
        <begin position="323"/>
        <end position="350"/>
    </location>
</feature>
<evidence type="ECO:0000259" key="2">
    <source>
        <dbReference type="Pfam" id="PF23388"/>
    </source>
</evidence>
<dbReference type="Pfam" id="PF23392">
    <property type="entry name" value="DUF7101"/>
    <property type="match status" value="1"/>
</dbReference>
<feature type="region of interest" description="Disordered" evidence="1">
    <location>
        <begin position="534"/>
        <end position="556"/>
    </location>
</feature>
<feature type="compositionally biased region" description="Low complexity" evidence="1">
    <location>
        <begin position="539"/>
        <end position="550"/>
    </location>
</feature>
<feature type="compositionally biased region" description="Polar residues" evidence="1">
    <location>
        <begin position="574"/>
        <end position="587"/>
    </location>
</feature>
<feature type="compositionally biased region" description="Low complexity" evidence="1">
    <location>
        <begin position="323"/>
        <end position="334"/>
    </location>
</feature>
<feature type="domain" description="DUF7101" evidence="4">
    <location>
        <begin position="380"/>
        <end position="474"/>
    </location>
</feature>
<dbReference type="Pfam" id="PF23388">
    <property type="entry name" value="DUF7099"/>
    <property type="match status" value="1"/>
</dbReference>
<dbReference type="AlphaFoldDB" id="A0A086T5L5"/>
<evidence type="ECO:0000259" key="3">
    <source>
        <dbReference type="Pfam" id="PF23391"/>
    </source>
</evidence>
<feature type="region of interest" description="Disordered" evidence="1">
    <location>
        <begin position="607"/>
        <end position="643"/>
    </location>
</feature>
<feature type="compositionally biased region" description="Low complexity" evidence="1">
    <location>
        <begin position="808"/>
        <end position="823"/>
    </location>
</feature>
<dbReference type="Gene3D" id="2.130.10.10">
    <property type="entry name" value="YVTN repeat-like/Quinoprotein amine dehydrogenase"/>
    <property type="match status" value="1"/>
</dbReference>
<dbReference type="Proteomes" id="UP000029964">
    <property type="component" value="Unassembled WGS sequence"/>
</dbReference>
<gene>
    <name evidence="5" type="ORF">ACRE_046100</name>
</gene>
<dbReference type="InterPro" id="IPR015943">
    <property type="entry name" value="WD40/YVTN_repeat-like_dom_sf"/>
</dbReference>
<feature type="domain" description="DUF7100" evidence="3">
    <location>
        <begin position="7"/>
        <end position="323"/>
    </location>
</feature>
<dbReference type="InterPro" id="IPR055527">
    <property type="entry name" value="DUF7101"/>
</dbReference>
<feature type="domain" description="DUF7099" evidence="2">
    <location>
        <begin position="655"/>
        <end position="1044"/>
    </location>
</feature>
<keyword evidence="6" id="KW-1185">Reference proteome</keyword>
<feature type="region of interest" description="Disordered" evidence="1">
    <location>
        <begin position="808"/>
        <end position="827"/>
    </location>
</feature>
<comment type="caution">
    <text evidence="5">The sequence shown here is derived from an EMBL/GenBank/DDBJ whole genome shotgun (WGS) entry which is preliminary data.</text>
</comment>
<feature type="region of interest" description="Disordered" evidence="1">
    <location>
        <begin position="1105"/>
        <end position="1131"/>
    </location>
</feature>
<name>A0A086T5L5_HAPC1</name>
<organism evidence="5 6">
    <name type="scientific">Hapsidospora chrysogenum (strain ATCC 11550 / CBS 779.69 / DSM 880 / IAM 14645 / JCM 23072 / IMI 49137)</name>
    <name type="common">Acremonium chrysogenum</name>
    <dbReference type="NCBI Taxonomy" id="857340"/>
    <lineage>
        <taxon>Eukaryota</taxon>
        <taxon>Fungi</taxon>
        <taxon>Dikarya</taxon>
        <taxon>Ascomycota</taxon>
        <taxon>Pezizomycotina</taxon>
        <taxon>Sordariomycetes</taxon>
        <taxon>Hypocreomycetidae</taxon>
        <taxon>Hypocreales</taxon>
        <taxon>Bionectriaceae</taxon>
        <taxon>Hapsidospora</taxon>
    </lineage>
</organism>
<dbReference type="HOGENOM" id="CLU_010931_0_0_1"/>
<dbReference type="STRING" id="857340.A0A086T5L5"/>